<evidence type="ECO:0000256" key="7">
    <source>
        <dbReference type="ARBA" id="ARBA00023069"/>
    </source>
</evidence>
<accession>A0A672QJ37</accession>
<evidence type="ECO:0000256" key="12">
    <source>
        <dbReference type="SAM" id="Coils"/>
    </source>
</evidence>
<dbReference type="Proteomes" id="UP000472262">
    <property type="component" value="Unassembled WGS sequence"/>
</dbReference>
<comment type="subcellular location">
    <subcellularLocation>
        <location evidence="2">Cytoplasm</location>
        <location evidence="2">Cytoskeleton</location>
        <location evidence="2">Flagellum axoneme</location>
    </subcellularLocation>
</comment>
<sequence>MPPKKKGKGNSKKDKSKKSTPEKDDGLTEKYRRSALDVAVLKEHLALRTSITRQATAVRDDLKSQIRDLEQVLRQERSDMKDITTDLNRQYESMETDLQTKVNRLEVSVDLLETQLAECQVKLKSEREQREKTEAEKDAIISDLQSKLDSMERECEKILHGCLDSLLSHLVETRLQWEEQSTDIHQEVKDTLRDFGLNPLHI</sequence>
<evidence type="ECO:0000256" key="13">
    <source>
        <dbReference type="SAM" id="MobiDB-lite"/>
    </source>
</evidence>
<feature type="coiled-coil region" evidence="12">
    <location>
        <begin position="52"/>
        <end position="161"/>
    </location>
</feature>
<dbReference type="OrthoDB" id="10264405at2759"/>
<keyword evidence="6 12" id="KW-0175">Coiled coil</keyword>
<dbReference type="GeneID" id="107585541"/>
<dbReference type="PANTHER" id="PTHR28656">
    <property type="entry name" value="COILED-COIL DOMAIN-CONTAINING PROTEIN 153"/>
    <property type="match status" value="1"/>
</dbReference>
<dbReference type="InterPro" id="IPR033585">
    <property type="entry name" value="DRC12-like"/>
</dbReference>
<dbReference type="Ensembl" id="ENSSGRT00000080908.1">
    <property type="protein sequence ID" value="ENSSGRP00000075991.1"/>
    <property type="gene ID" value="ENSSGRG00000038551.1"/>
</dbReference>
<evidence type="ECO:0000256" key="3">
    <source>
        <dbReference type="ARBA" id="ARBA00011248"/>
    </source>
</evidence>
<evidence type="ECO:0000256" key="10">
    <source>
        <dbReference type="ARBA" id="ARBA00044754"/>
    </source>
</evidence>
<reference evidence="14" key="2">
    <citation type="submission" date="2025-09" db="UniProtKB">
        <authorList>
            <consortium name="Ensembl"/>
        </authorList>
    </citation>
    <scope>IDENTIFICATION</scope>
</reference>
<name>A0A672QJ37_SINGR</name>
<dbReference type="InParanoid" id="A0A672QJ37"/>
<comment type="subunit">
    <text evidence="3">Component of the nexin-dynein regulatory complex (N-DRC).</text>
</comment>
<keyword evidence="15" id="KW-1185">Reference proteome</keyword>
<dbReference type="PANTHER" id="PTHR28656:SF1">
    <property type="entry name" value="COILED-COIL DOMAIN-CONTAINING PROTEIN 153"/>
    <property type="match status" value="1"/>
</dbReference>
<keyword evidence="9" id="KW-0966">Cell projection</keyword>
<feature type="compositionally biased region" description="Basic and acidic residues" evidence="13">
    <location>
        <begin position="11"/>
        <end position="33"/>
    </location>
</feature>
<feature type="compositionally biased region" description="Basic residues" evidence="13">
    <location>
        <begin position="1"/>
        <end position="10"/>
    </location>
</feature>
<protein>
    <recommendedName>
        <fullName evidence="11">Dynein regulatory complex protein 12</fullName>
    </recommendedName>
</protein>
<evidence type="ECO:0000256" key="2">
    <source>
        <dbReference type="ARBA" id="ARBA00004611"/>
    </source>
</evidence>
<reference evidence="14" key="1">
    <citation type="submission" date="2025-08" db="UniProtKB">
        <authorList>
            <consortium name="Ensembl"/>
        </authorList>
    </citation>
    <scope>IDENTIFICATION</scope>
</reference>
<dbReference type="RefSeq" id="XP_016128076.1">
    <property type="nucleotide sequence ID" value="XM_016272590.1"/>
</dbReference>
<dbReference type="CTD" id="283152"/>
<comment type="function">
    <text evidence="1">Component of the nexin-dynein regulatory complex (N-DRC), a key regulator of ciliary/flagellar motility which maintains the alignment and integrity of the distal axoneme and regulates microtubule sliding in motile axonemes.</text>
</comment>
<proteinExistence type="inferred from homology"/>
<keyword evidence="8" id="KW-0206">Cytoskeleton</keyword>
<dbReference type="AlphaFoldDB" id="A0A672QJ37"/>
<dbReference type="FunCoup" id="A0A672QJ37">
    <property type="interactions" value="4"/>
</dbReference>
<evidence type="ECO:0000256" key="8">
    <source>
        <dbReference type="ARBA" id="ARBA00023212"/>
    </source>
</evidence>
<evidence type="ECO:0000256" key="1">
    <source>
        <dbReference type="ARBA" id="ARBA00003029"/>
    </source>
</evidence>
<gene>
    <name evidence="14" type="primary">drc12</name>
</gene>
<evidence type="ECO:0000256" key="5">
    <source>
        <dbReference type="ARBA" id="ARBA00022846"/>
    </source>
</evidence>
<evidence type="ECO:0000256" key="6">
    <source>
        <dbReference type="ARBA" id="ARBA00023054"/>
    </source>
</evidence>
<keyword evidence="7" id="KW-0969">Cilium</keyword>
<feature type="region of interest" description="Disordered" evidence="13">
    <location>
        <begin position="1"/>
        <end position="33"/>
    </location>
</feature>
<dbReference type="OMA" id="HAKYKEQ"/>
<keyword evidence="4" id="KW-0963">Cytoplasm</keyword>
<evidence type="ECO:0000313" key="15">
    <source>
        <dbReference type="Proteomes" id="UP000472262"/>
    </source>
</evidence>
<evidence type="ECO:0000256" key="4">
    <source>
        <dbReference type="ARBA" id="ARBA00022490"/>
    </source>
</evidence>
<keyword evidence="5" id="KW-0282">Flagellum</keyword>
<comment type="similarity">
    <text evidence="10">Belongs to the DRC12 family.</text>
</comment>
<evidence type="ECO:0000256" key="9">
    <source>
        <dbReference type="ARBA" id="ARBA00023273"/>
    </source>
</evidence>
<organism evidence="14 15">
    <name type="scientific">Sinocyclocheilus grahami</name>
    <name type="common">Dianchi golden-line fish</name>
    <name type="synonym">Barbus grahami</name>
    <dbReference type="NCBI Taxonomy" id="75366"/>
    <lineage>
        <taxon>Eukaryota</taxon>
        <taxon>Metazoa</taxon>
        <taxon>Chordata</taxon>
        <taxon>Craniata</taxon>
        <taxon>Vertebrata</taxon>
        <taxon>Euteleostomi</taxon>
        <taxon>Actinopterygii</taxon>
        <taxon>Neopterygii</taxon>
        <taxon>Teleostei</taxon>
        <taxon>Ostariophysi</taxon>
        <taxon>Cypriniformes</taxon>
        <taxon>Cyprinidae</taxon>
        <taxon>Cyprininae</taxon>
        <taxon>Sinocyclocheilus</taxon>
    </lineage>
</organism>
<dbReference type="KEGG" id="sgh:107585541"/>
<evidence type="ECO:0000313" key="14">
    <source>
        <dbReference type="Ensembl" id="ENSSGRP00000075991.1"/>
    </source>
</evidence>
<evidence type="ECO:0000256" key="11">
    <source>
        <dbReference type="ARBA" id="ARBA00044800"/>
    </source>
</evidence>